<keyword evidence="1" id="KW-0812">Transmembrane</keyword>
<dbReference type="InterPro" id="IPR052959">
    <property type="entry name" value="Inner_membrane_assoc"/>
</dbReference>
<dbReference type="EMBL" id="JACHNY010000005">
    <property type="protein sequence ID" value="MBB4618590.1"/>
    <property type="molecule type" value="Genomic_DNA"/>
</dbReference>
<name>A0A7W7F0Q6_9SPHN</name>
<feature type="transmembrane region" description="Helical" evidence="1">
    <location>
        <begin position="26"/>
        <end position="47"/>
    </location>
</feature>
<proteinExistence type="predicted"/>
<feature type="transmembrane region" description="Helical" evidence="1">
    <location>
        <begin position="59"/>
        <end position="84"/>
    </location>
</feature>
<evidence type="ECO:0000313" key="3">
    <source>
        <dbReference type="Proteomes" id="UP000574769"/>
    </source>
</evidence>
<dbReference type="Pfam" id="PF04341">
    <property type="entry name" value="DUF485"/>
    <property type="match status" value="1"/>
</dbReference>
<keyword evidence="1" id="KW-0472">Membrane</keyword>
<keyword evidence="1" id="KW-1133">Transmembrane helix</keyword>
<evidence type="ECO:0000313" key="2">
    <source>
        <dbReference type="EMBL" id="MBB4618590.1"/>
    </source>
</evidence>
<dbReference type="AlphaFoldDB" id="A0A7W7F0Q6"/>
<dbReference type="InterPro" id="IPR007436">
    <property type="entry name" value="DUF485"/>
</dbReference>
<comment type="caution">
    <text evidence="2">The sequence shown here is derived from an EMBL/GenBank/DDBJ whole genome shotgun (WGS) entry which is preliminary data.</text>
</comment>
<evidence type="ECO:0000256" key="1">
    <source>
        <dbReference type="SAM" id="Phobius"/>
    </source>
</evidence>
<gene>
    <name evidence="2" type="ORF">GGQ96_002733</name>
</gene>
<reference evidence="2 3" key="1">
    <citation type="submission" date="2020-08" db="EMBL/GenBank/DDBJ databases">
        <title>Genomic Encyclopedia of Type Strains, Phase IV (KMG-IV): sequencing the most valuable type-strain genomes for metagenomic binning, comparative biology and taxonomic classification.</title>
        <authorList>
            <person name="Goeker M."/>
        </authorList>
    </citation>
    <scope>NUCLEOTIDE SEQUENCE [LARGE SCALE GENOMIC DNA]</scope>
    <source>
        <strain evidence="2 3">DSM 15867</strain>
    </source>
</reference>
<dbReference type="GO" id="GO:0005886">
    <property type="term" value="C:plasma membrane"/>
    <property type="evidence" value="ECO:0007669"/>
    <property type="project" value="TreeGrafter"/>
</dbReference>
<dbReference type="PANTHER" id="PTHR38598:SF1">
    <property type="entry name" value="INNER MEMBRANE PROTEIN YJCH"/>
    <property type="match status" value="1"/>
</dbReference>
<organism evidence="2 3">
    <name type="scientific">Sphingomonas abaci</name>
    <dbReference type="NCBI Taxonomy" id="237611"/>
    <lineage>
        <taxon>Bacteria</taxon>
        <taxon>Pseudomonadati</taxon>
        <taxon>Pseudomonadota</taxon>
        <taxon>Alphaproteobacteria</taxon>
        <taxon>Sphingomonadales</taxon>
        <taxon>Sphingomonadaceae</taxon>
        <taxon>Sphingomonas</taxon>
    </lineage>
</organism>
<protein>
    <submittedName>
        <fullName evidence="2">Uncharacterized membrane protein (DUF485 family)</fullName>
    </submittedName>
</protein>
<accession>A0A7W7F0Q6</accession>
<dbReference type="PANTHER" id="PTHR38598">
    <property type="entry name" value="INNER MEMBRANE PROTEIN YJCH"/>
    <property type="match status" value="1"/>
</dbReference>
<keyword evidence="3" id="KW-1185">Reference proteome</keyword>
<dbReference type="Proteomes" id="UP000574769">
    <property type="component" value="Unassembled WGS sequence"/>
</dbReference>
<sequence length="104" mass="11187">MGDTDRAARIAADPRYGALLQRRGRFTLGLTAVMLVAYFGFILLVAFDKALLARPIRSGGVTSLGIVLGFALILLAIALTGIYVRRANRDFDAAVAALVRDHRA</sequence>